<feature type="domain" description="ER-bound oxygenase mpaB/mpaB'/Rubber oxygenase catalytic" evidence="1">
    <location>
        <begin position="57"/>
        <end position="279"/>
    </location>
</feature>
<dbReference type="GO" id="GO:0016491">
    <property type="term" value="F:oxidoreductase activity"/>
    <property type="evidence" value="ECO:0007669"/>
    <property type="project" value="InterPro"/>
</dbReference>
<dbReference type="AlphaFoldDB" id="A0A516PVA2"/>
<dbReference type="RefSeq" id="WP_143985110.1">
    <property type="nucleotide sequence ID" value="NZ_CP041692.1"/>
</dbReference>
<dbReference type="KEGG" id="mik:FOE78_03640"/>
<dbReference type="EMBL" id="CP041692">
    <property type="protein sequence ID" value="QDP95128.1"/>
    <property type="molecule type" value="Genomic_DNA"/>
</dbReference>
<keyword evidence="3" id="KW-1185">Reference proteome</keyword>
<dbReference type="Proteomes" id="UP000319263">
    <property type="component" value="Chromosome"/>
</dbReference>
<dbReference type="PANTHER" id="PTHR36151:SF3">
    <property type="entry name" value="ER-BOUND OXYGENASE MPAB_MPAB'_RUBBER OXYGENASE CATALYTIC DOMAIN-CONTAINING PROTEIN"/>
    <property type="match status" value="1"/>
</dbReference>
<dbReference type="PANTHER" id="PTHR36151">
    <property type="entry name" value="BLR2777 PROTEIN"/>
    <property type="match status" value="1"/>
</dbReference>
<name>A0A516PVA2_9ACTN</name>
<dbReference type="Pfam" id="PF09995">
    <property type="entry name" value="MPAB_Lcp_cat"/>
    <property type="match status" value="1"/>
</dbReference>
<reference evidence="2 3" key="1">
    <citation type="submission" date="2019-07" db="EMBL/GenBank/DDBJ databases">
        <title>Microlunatus dokdonensis sp. nov. isolated from the rhizospheric soil of the wild plant Elymus tsukushiensis.</title>
        <authorList>
            <person name="Ghim S.-Y."/>
            <person name="Hwang Y.-J."/>
            <person name="Son J.-S."/>
            <person name="Shin J.-H."/>
        </authorList>
    </citation>
    <scope>NUCLEOTIDE SEQUENCE [LARGE SCALE GENOMIC DNA]</scope>
    <source>
        <strain evidence="2 3">KUDC0627</strain>
    </source>
</reference>
<dbReference type="InterPro" id="IPR018713">
    <property type="entry name" value="MPAB/Lcp_cat_dom"/>
</dbReference>
<evidence type="ECO:0000313" key="2">
    <source>
        <dbReference type="EMBL" id="QDP95128.1"/>
    </source>
</evidence>
<protein>
    <submittedName>
        <fullName evidence="2">DUF2236 domain-containing protein</fullName>
    </submittedName>
</protein>
<evidence type="ECO:0000259" key="1">
    <source>
        <dbReference type="Pfam" id="PF09995"/>
    </source>
</evidence>
<evidence type="ECO:0000313" key="3">
    <source>
        <dbReference type="Proteomes" id="UP000319263"/>
    </source>
</evidence>
<dbReference type="OrthoDB" id="108890at2"/>
<accession>A0A516PVA2</accession>
<proteinExistence type="predicted"/>
<organism evidence="2 3">
    <name type="scientific">Microlunatus elymi</name>
    <dbReference type="NCBI Taxonomy" id="2596828"/>
    <lineage>
        <taxon>Bacteria</taxon>
        <taxon>Bacillati</taxon>
        <taxon>Actinomycetota</taxon>
        <taxon>Actinomycetes</taxon>
        <taxon>Propionibacteriales</taxon>
        <taxon>Propionibacteriaceae</taxon>
        <taxon>Microlunatus</taxon>
    </lineage>
</organism>
<gene>
    <name evidence="2" type="ORF">FOE78_03640</name>
</gene>
<sequence>MTGWPLEVLPLDRIRVRMAHAVTGVLGANDPQSAFGALRAGDSGEPWYPADSPVRLVHGDIAMLIGGIRALLVQSLHPVAMQAVEEHSGYHSDPWGRLQRTAAFIAITTFGSCHQALDAIARVRRIHDHVSGVTPAGDPYRASDPHLLGWVHVAEAESFLTAHRLYGHQSLGARDADLYVADLARVGTALGVLEPPRNVDQLRRQFDSFRPELRGGGQARAATSLLLWHPPLTGAVRAGYRLLAAGAIASLPPWVRQELGLPSLPIMDRALLRPVARTLLASLDRGFAVTFSNRPAAA</sequence>